<feature type="region of interest" description="Disordered" evidence="5">
    <location>
        <begin position="222"/>
        <end position="270"/>
    </location>
</feature>
<dbReference type="Pfam" id="PF12796">
    <property type="entry name" value="Ank_2"/>
    <property type="match status" value="1"/>
</dbReference>
<evidence type="ECO:0000256" key="3">
    <source>
        <dbReference type="ARBA" id="ARBA00038122"/>
    </source>
</evidence>
<dbReference type="SUPFAM" id="SSF48403">
    <property type="entry name" value="Ankyrin repeat"/>
    <property type="match status" value="1"/>
</dbReference>
<evidence type="ECO:0000313" key="8">
    <source>
        <dbReference type="RefSeq" id="XP_030649725.1"/>
    </source>
</evidence>
<keyword evidence="2 4" id="KW-0040">ANK repeat</keyword>
<evidence type="ECO:0000313" key="7">
    <source>
        <dbReference type="Proteomes" id="UP000504632"/>
    </source>
</evidence>
<dbReference type="Proteomes" id="UP000504632">
    <property type="component" value="Chromosome 16"/>
</dbReference>
<keyword evidence="1" id="KW-0677">Repeat</keyword>
<reference evidence="8" key="1">
    <citation type="submission" date="2025-08" db="UniProtKB">
        <authorList>
            <consortium name="RefSeq"/>
        </authorList>
    </citation>
    <scope>IDENTIFICATION</scope>
</reference>
<feature type="compositionally biased region" description="Polar residues" evidence="5">
    <location>
        <begin position="112"/>
        <end position="124"/>
    </location>
</feature>
<feature type="compositionally biased region" description="Basic and acidic residues" evidence="5">
    <location>
        <begin position="79"/>
        <end position="95"/>
    </location>
</feature>
<feature type="domain" description="SOWAHA-C winged helix-turn-helix" evidence="6">
    <location>
        <begin position="2"/>
        <end position="85"/>
    </location>
</feature>
<dbReference type="GeneID" id="115829699"/>
<dbReference type="PROSITE" id="PS50297">
    <property type="entry name" value="ANK_REP_REGION"/>
    <property type="match status" value="1"/>
</dbReference>
<proteinExistence type="inferred from homology"/>
<dbReference type="InterPro" id="IPR036770">
    <property type="entry name" value="Ankyrin_rpt-contain_sf"/>
</dbReference>
<evidence type="ECO:0000256" key="4">
    <source>
        <dbReference type="PROSITE-ProRule" id="PRU00023"/>
    </source>
</evidence>
<dbReference type="InParanoid" id="A0A6J2WZI3"/>
<comment type="similarity">
    <text evidence="3">Belongs to the SOWAH family.</text>
</comment>
<dbReference type="PROSITE" id="PS50088">
    <property type="entry name" value="ANK_REPEAT"/>
    <property type="match status" value="2"/>
</dbReference>
<dbReference type="Pfam" id="PF25877">
    <property type="entry name" value="WHD_SOWAH"/>
    <property type="match status" value="1"/>
</dbReference>
<dbReference type="CTD" id="137488848"/>
<evidence type="ECO:0000256" key="5">
    <source>
        <dbReference type="SAM" id="MobiDB-lite"/>
    </source>
</evidence>
<dbReference type="RefSeq" id="XP_030649725.1">
    <property type="nucleotide sequence ID" value="XM_030793865.1"/>
</dbReference>
<name>A0A6J2WZI3_CHACN</name>
<feature type="repeat" description="ANK" evidence="4">
    <location>
        <begin position="313"/>
        <end position="349"/>
    </location>
</feature>
<feature type="repeat" description="ANK" evidence="4">
    <location>
        <begin position="352"/>
        <end position="385"/>
    </location>
</feature>
<sequence length="482" mass="54573">MDITQETILSVLIENNGRVKNSDILNKFKDSLNCSDPVEKKQNRGLFKTFVNNVAVVKEIDDVKYIVIKKRYQHMLKDNQDNDTEIKEQVSEPRPETYAPEEGTGHNKQLQDVEGDNSTSTQLQDVEGENSELHKLSEPVSSTKQRDSVVEQALERSKSVDFKPKRALNFTFIEKLNDNSNAQGGAVFPGKTGTSTYKPFALPLRMAPSESNFHPCNTKSAKDQFGTIGKHTDVHSSPKCKRRPVESGMSGSPQLRRHCKNTKPAEEPRFTDTVPLEPAEHEWMVKSAAGHWSQVYGLLLQDAQLSEKRDFISGFTALHWAAKCGNSDMIYKIIDVSRENGKDVDVNAKTFCGYTPLHIAALHDQEYVMILLVRDFGADSTIRDNSGKRAYHYLHKAVSAEVRELLGQPRLIQHHHQMDVPQDRDEMEHLKHSNTISRLFQGHPHPGHKKKHKHRSAFLSLAEESEKDDPTSIQKLFSDVFT</sequence>
<dbReference type="PANTHER" id="PTHR14491">
    <property type="entry name" value="SOSONDOWAH, ISOFORM G"/>
    <property type="match status" value="1"/>
</dbReference>
<dbReference type="Gene3D" id="1.25.40.20">
    <property type="entry name" value="Ankyrin repeat-containing domain"/>
    <property type="match status" value="1"/>
</dbReference>
<dbReference type="SMART" id="SM00248">
    <property type="entry name" value="ANK"/>
    <property type="match status" value="2"/>
</dbReference>
<feature type="region of interest" description="Disordered" evidence="5">
    <location>
        <begin position="79"/>
        <end position="147"/>
    </location>
</feature>
<protein>
    <submittedName>
        <fullName evidence="8">Ankyrin repeat domain-containing protein SOWAHA</fullName>
    </submittedName>
</protein>
<dbReference type="InterPro" id="IPR002110">
    <property type="entry name" value="Ankyrin_rpt"/>
</dbReference>
<accession>A0A6J2WZI3</accession>
<keyword evidence="7" id="KW-1185">Reference proteome</keyword>
<dbReference type="OrthoDB" id="432281at2759"/>
<organism evidence="7 8">
    <name type="scientific">Chanos chanos</name>
    <name type="common">Milkfish</name>
    <name type="synonym">Mugil chanos</name>
    <dbReference type="NCBI Taxonomy" id="29144"/>
    <lineage>
        <taxon>Eukaryota</taxon>
        <taxon>Metazoa</taxon>
        <taxon>Chordata</taxon>
        <taxon>Craniata</taxon>
        <taxon>Vertebrata</taxon>
        <taxon>Euteleostomi</taxon>
        <taxon>Actinopterygii</taxon>
        <taxon>Neopterygii</taxon>
        <taxon>Teleostei</taxon>
        <taxon>Ostariophysi</taxon>
        <taxon>Gonorynchiformes</taxon>
        <taxon>Chanidae</taxon>
        <taxon>Chanos</taxon>
    </lineage>
</organism>
<evidence type="ECO:0000256" key="1">
    <source>
        <dbReference type="ARBA" id="ARBA00022737"/>
    </source>
</evidence>
<evidence type="ECO:0000259" key="6">
    <source>
        <dbReference type="Pfam" id="PF25877"/>
    </source>
</evidence>
<gene>
    <name evidence="8" type="primary">sowahaa</name>
</gene>
<dbReference type="PANTHER" id="PTHR14491:SF2">
    <property type="entry name" value="ANKYRIN REPEAT DOMAIN-CONTAINING PROTEIN SOWAHA"/>
    <property type="match status" value="1"/>
</dbReference>
<dbReference type="InterPro" id="IPR058889">
    <property type="entry name" value="WHD_SOWAHA-C"/>
</dbReference>
<evidence type="ECO:0000256" key="2">
    <source>
        <dbReference type="ARBA" id="ARBA00023043"/>
    </source>
</evidence>
<dbReference type="AlphaFoldDB" id="A0A6J2WZI3"/>